<feature type="compositionally biased region" description="Basic and acidic residues" evidence="1">
    <location>
        <begin position="210"/>
        <end position="234"/>
    </location>
</feature>
<evidence type="ECO:0000256" key="1">
    <source>
        <dbReference type="SAM" id="MobiDB-lite"/>
    </source>
</evidence>
<accession>A0ABR1S4F5</accession>
<sequence length="240" mass="26190">MVVDFHIVLTETKALCILAIDTRGYAKELGNPNINGFTARCTDAGNLVVELDDLGYLFNSHLRSAARSGDEAVSILDNPVLGEQAYSRRFVRLHIYLFQLLQIASEKELDRRCSGLPRRGAVKNSPHIRPNLPRVRTLRDLGWLRDCNGSLGLGVFPTVVDELDVQDAAGEMVLGVQTVDDGVRDDIARLCGNVLVVEVDADVPVDAEERISPYLDADRPPSRGDGPQHGEHVGAPEADG</sequence>
<feature type="region of interest" description="Disordered" evidence="1">
    <location>
        <begin position="210"/>
        <end position="240"/>
    </location>
</feature>
<organism evidence="2 3">
    <name type="scientific">Apiospora rasikravindrae</name>
    <dbReference type="NCBI Taxonomy" id="990691"/>
    <lineage>
        <taxon>Eukaryota</taxon>
        <taxon>Fungi</taxon>
        <taxon>Dikarya</taxon>
        <taxon>Ascomycota</taxon>
        <taxon>Pezizomycotina</taxon>
        <taxon>Sordariomycetes</taxon>
        <taxon>Xylariomycetidae</taxon>
        <taxon>Amphisphaeriales</taxon>
        <taxon>Apiosporaceae</taxon>
        <taxon>Apiospora</taxon>
    </lineage>
</organism>
<evidence type="ECO:0000313" key="3">
    <source>
        <dbReference type="Proteomes" id="UP001444661"/>
    </source>
</evidence>
<keyword evidence="3" id="KW-1185">Reference proteome</keyword>
<reference evidence="2 3" key="1">
    <citation type="submission" date="2023-01" db="EMBL/GenBank/DDBJ databases">
        <title>Analysis of 21 Apiospora genomes using comparative genomics revels a genus with tremendous synthesis potential of carbohydrate active enzymes and secondary metabolites.</title>
        <authorList>
            <person name="Sorensen T."/>
        </authorList>
    </citation>
    <scope>NUCLEOTIDE SEQUENCE [LARGE SCALE GENOMIC DNA]</scope>
    <source>
        <strain evidence="2 3">CBS 33761</strain>
    </source>
</reference>
<dbReference type="Proteomes" id="UP001444661">
    <property type="component" value="Unassembled WGS sequence"/>
</dbReference>
<protein>
    <submittedName>
        <fullName evidence="2">Uncharacterized protein</fullName>
    </submittedName>
</protein>
<evidence type="ECO:0000313" key="2">
    <source>
        <dbReference type="EMBL" id="KAK8024441.1"/>
    </source>
</evidence>
<proteinExistence type="predicted"/>
<comment type="caution">
    <text evidence="2">The sequence shown here is derived from an EMBL/GenBank/DDBJ whole genome shotgun (WGS) entry which is preliminary data.</text>
</comment>
<name>A0ABR1S4F5_9PEZI</name>
<gene>
    <name evidence="2" type="ORF">PG993_012507</name>
</gene>
<dbReference type="EMBL" id="JAQQWK010000011">
    <property type="protein sequence ID" value="KAK8024441.1"/>
    <property type="molecule type" value="Genomic_DNA"/>
</dbReference>